<keyword evidence="2" id="KW-1185">Reference proteome</keyword>
<dbReference type="EMBL" id="CP048877">
    <property type="protein sequence ID" value="QIJ72008.1"/>
    <property type="molecule type" value="Genomic_DNA"/>
</dbReference>
<dbReference type="PRINTS" id="PR00413">
    <property type="entry name" value="HADHALOGNASE"/>
</dbReference>
<dbReference type="RefSeq" id="WP_166032225.1">
    <property type="nucleotide sequence ID" value="NZ_CP048877.1"/>
</dbReference>
<dbReference type="Gene3D" id="3.40.50.1000">
    <property type="entry name" value="HAD superfamily/HAD-like"/>
    <property type="match status" value="1"/>
</dbReference>
<evidence type="ECO:0000313" key="2">
    <source>
        <dbReference type="Proteomes" id="UP000502179"/>
    </source>
</evidence>
<proteinExistence type="predicted"/>
<protein>
    <submittedName>
        <fullName evidence="1">HAD-IA family hydrolase</fullName>
    </submittedName>
</protein>
<dbReference type="KEGG" id="tav:G4V39_06900"/>
<dbReference type="SFLD" id="SFLDG01129">
    <property type="entry name" value="C1.5:_HAD__Beta-PGM__Phosphata"/>
    <property type="match status" value="1"/>
</dbReference>
<gene>
    <name evidence="1" type="ORF">G4V39_06900</name>
</gene>
<dbReference type="InterPro" id="IPR044924">
    <property type="entry name" value="HAD-SF_hydro_IA_REG-2-like_cap"/>
</dbReference>
<sequence>MKIKALLFDAEGTLFHIHPTVGAVYAKSLRGLGIKVDPEILEDRFRQAWRKGRLKLRANPSPQRCQRIWRQIFSQTVAGLIPPDLLEPAFRLAYQAFGRREAFRLAAGARRALSWLKEEKILLAIVSNWDGRLRELLVDFGLHDYFEAIVLACEAKVAKPDPRILKVALNRLGVTPQQAVLIGNDPEEDLPAAKSLGMPAVLYRQQMDLFTLCRRLLSVKDLSHPGEEIFSAEGLSQKRKM</sequence>
<dbReference type="InterPro" id="IPR036412">
    <property type="entry name" value="HAD-like_sf"/>
</dbReference>
<dbReference type="Pfam" id="PF00702">
    <property type="entry name" value="Hydrolase"/>
    <property type="match status" value="1"/>
</dbReference>
<dbReference type="NCBIfam" id="TIGR01509">
    <property type="entry name" value="HAD-SF-IA-v3"/>
    <property type="match status" value="1"/>
</dbReference>
<evidence type="ECO:0000313" key="1">
    <source>
        <dbReference type="EMBL" id="QIJ72008.1"/>
    </source>
</evidence>
<dbReference type="InterPro" id="IPR006439">
    <property type="entry name" value="HAD-SF_hydro_IA"/>
</dbReference>
<dbReference type="Gene3D" id="1.10.150.720">
    <property type="entry name" value="Haloacid dehalogenase-like hydrolase"/>
    <property type="match status" value="1"/>
</dbReference>
<dbReference type="InterPro" id="IPR023214">
    <property type="entry name" value="HAD_sf"/>
</dbReference>
<dbReference type="Proteomes" id="UP000502179">
    <property type="component" value="Chromosome"/>
</dbReference>
<accession>A0A6G7PX31</accession>
<keyword evidence="1" id="KW-0378">Hydrolase</keyword>
<dbReference type="PANTHER" id="PTHR46649">
    <property type="match status" value="1"/>
</dbReference>
<dbReference type="NCBIfam" id="TIGR01549">
    <property type="entry name" value="HAD-SF-IA-v1"/>
    <property type="match status" value="1"/>
</dbReference>
<dbReference type="PANTHER" id="PTHR46649:SF4">
    <property type="entry name" value="HALOACID DEHALOGENASE-LIKE HYDROLASE (HAD) SUPERFAMILY PROTEIN"/>
    <property type="match status" value="1"/>
</dbReference>
<reference evidence="1 2" key="1">
    <citation type="submission" date="2020-02" db="EMBL/GenBank/DDBJ databases">
        <title>Genome analysis of Thermosulfuriphilus ammonigenes ST65T, an anaerobic thermophilic chemolithoautotrophic bacterium isolated from a deep-sea hydrothermal vent.</title>
        <authorList>
            <person name="Slobodkina G."/>
            <person name="Allioux M."/>
            <person name="Merkel A."/>
            <person name="Alain K."/>
            <person name="Jebbar M."/>
            <person name="Slobodkin A."/>
        </authorList>
    </citation>
    <scope>NUCLEOTIDE SEQUENCE [LARGE SCALE GENOMIC DNA]</scope>
    <source>
        <strain evidence="1 2">ST65</strain>
    </source>
</reference>
<dbReference type="GO" id="GO:0016787">
    <property type="term" value="F:hydrolase activity"/>
    <property type="evidence" value="ECO:0007669"/>
    <property type="project" value="UniProtKB-KW"/>
</dbReference>
<dbReference type="AlphaFoldDB" id="A0A6G7PX31"/>
<dbReference type="SFLD" id="SFLDS00003">
    <property type="entry name" value="Haloacid_Dehalogenase"/>
    <property type="match status" value="1"/>
</dbReference>
<organism evidence="1 2">
    <name type="scientific">Thermosulfuriphilus ammonigenes</name>
    <dbReference type="NCBI Taxonomy" id="1936021"/>
    <lineage>
        <taxon>Bacteria</taxon>
        <taxon>Pseudomonadati</taxon>
        <taxon>Thermodesulfobacteriota</taxon>
        <taxon>Thermodesulfobacteria</taxon>
        <taxon>Thermodesulfobacteriales</taxon>
        <taxon>Thermodesulfobacteriaceae</taxon>
        <taxon>Thermosulfuriphilus</taxon>
    </lineage>
</organism>
<dbReference type="SUPFAM" id="SSF56784">
    <property type="entry name" value="HAD-like"/>
    <property type="match status" value="1"/>
</dbReference>
<name>A0A6G7PX31_9BACT</name>